<accession>A0AAN7AT14</accession>
<dbReference type="AlphaFoldDB" id="A0AAN7AT14"/>
<gene>
    <name evidence="1" type="ORF">QBC40DRAFT_313218</name>
</gene>
<comment type="caution">
    <text evidence="1">The sequence shown here is derived from an EMBL/GenBank/DDBJ whole genome shotgun (WGS) entry which is preliminary data.</text>
</comment>
<reference evidence="1" key="1">
    <citation type="journal article" date="2023" name="Mol. Phylogenet. Evol.">
        <title>Genome-scale phylogeny and comparative genomics of the fungal order Sordariales.</title>
        <authorList>
            <person name="Hensen N."/>
            <person name="Bonometti L."/>
            <person name="Westerberg I."/>
            <person name="Brannstrom I.O."/>
            <person name="Guillou S."/>
            <person name="Cros-Aarteil S."/>
            <person name="Calhoun S."/>
            <person name="Haridas S."/>
            <person name="Kuo A."/>
            <person name="Mondo S."/>
            <person name="Pangilinan J."/>
            <person name="Riley R."/>
            <person name="LaButti K."/>
            <person name="Andreopoulos B."/>
            <person name="Lipzen A."/>
            <person name="Chen C."/>
            <person name="Yan M."/>
            <person name="Daum C."/>
            <person name="Ng V."/>
            <person name="Clum A."/>
            <person name="Steindorff A."/>
            <person name="Ohm R.A."/>
            <person name="Martin F."/>
            <person name="Silar P."/>
            <person name="Natvig D.O."/>
            <person name="Lalanne C."/>
            <person name="Gautier V."/>
            <person name="Ament-Velasquez S.L."/>
            <person name="Kruys A."/>
            <person name="Hutchinson M.I."/>
            <person name="Powell A.J."/>
            <person name="Barry K."/>
            <person name="Miller A.N."/>
            <person name="Grigoriev I.V."/>
            <person name="Debuchy R."/>
            <person name="Gladieux P."/>
            <person name="Hiltunen Thoren M."/>
            <person name="Johannesson H."/>
        </authorList>
    </citation>
    <scope>NUCLEOTIDE SEQUENCE</scope>
    <source>
        <strain evidence="1">CBS 315.58</strain>
    </source>
</reference>
<evidence type="ECO:0000313" key="2">
    <source>
        <dbReference type="Proteomes" id="UP001303160"/>
    </source>
</evidence>
<dbReference type="Proteomes" id="UP001303160">
    <property type="component" value="Unassembled WGS sequence"/>
</dbReference>
<keyword evidence="2" id="KW-1185">Reference proteome</keyword>
<proteinExistence type="predicted"/>
<protein>
    <submittedName>
        <fullName evidence="1">Uncharacterized protein</fullName>
    </submittedName>
</protein>
<reference evidence="1" key="2">
    <citation type="submission" date="2023-05" db="EMBL/GenBank/DDBJ databases">
        <authorList>
            <consortium name="Lawrence Berkeley National Laboratory"/>
            <person name="Steindorff A."/>
            <person name="Hensen N."/>
            <person name="Bonometti L."/>
            <person name="Westerberg I."/>
            <person name="Brannstrom I.O."/>
            <person name="Guillou S."/>
            <person name="Cros-Aarteil S."/>
            <person name="Calhoun S."/>
            <person name="Haridas S."/>
            <person name="Kuo A."/>
            <person name="Mondo S."/>
            <person name="Pangilinan J."/>
            <person name="Riley R."/>
            <person name="Labutti K."/>
            <person name="Andreopoulos B."/>
            <person name="Lipzen A."/>
            <person name="Chen C."/>
            <person name="Yanf M."/>
            <person name="Daum C."/>
            <person name="Ng V."/>
            <person name="Clum A."/>
            <person name="Ohm R."/>
            <person name="Martin F."/>
            <person name="Silar P."/>
            <person name="Natvig D."/>
            <person name="Lalanne C."/>
            <person name="Gautier V."/>
            <person name="Ament-Velasquez S.L."/>
            <person name="Kruys A."/>
            <person name="Hutchinson M.I."/>
            <person name="Powell A.J."/>
            <person name="Barry K."/>
            <person name="Miller A.N."/>
            <person name="Grigoriev I.V."/>
            <person name="Debuchy R."/>
            <person name="Gladieux P."/>
            <person name="Thoren M.H."/>
            <person name="Johannesson H."/>
        </authorList>
    </citation>
    <scope>NUCLEOTIDE SEQUENCE</scope>
    <source>
        <strain evidence="1">CBS 315.58</strain>
    </source>
</reference>
<dbReference type="EMBL" id="MU863982">
    <property type="protein sequence ID" value="KAK4196525.1"/>
    <property type="molecule type" value="Genomic_DNA"/>
</dbReference>
<evidence type="ECO:0000313" key="1">
    <source>
        <dbReference type="EMBL" id="KAK4196525.1"/>
    </source>
</evidence>
<sequence length="221" mass="24023">MSRSGIPQQRMGTQPAGYSYCDSDIRHRLVPLSNCASRGGFQKKILELQWGAWASPTDVPTGNIECRRGGSIASERQPLVGPVSWMTSAGMAWQTMLVQKVSKRCKLWLAHVACVPLSLNFLCEVRQSAVSCRAHKESHQLGVTDIGYQAPCPCLVRLPSPVVPGGLGTADVTFISARGLLSKSTSTANRTVTTVVYYNTRGFFTQMLKRSASKPHTGQPV</sequence>
<name>A0AAN7AT14_9PEZI</name>
<organism evidence="1 2">
    <name type="scientific">Triangularia verruculosa</name>
    <dbReference type="NCBI Taxonomy" id="2587418"/>
    <lineage>
        <taxon>Eukaryota</taxon>
        <taxon>Fungi</taxon>
        <taxon>Dikarya</taxon>
        <taxon>Ascomycota</taxon>
        <taxon>Pezizomycotina</taxon>
        <taxon>Sordariomycetes</taxon>
        <taxon>Sordariomycetidae</taxon>
        <taxon>Sordariales</taxon>
        <taxon>Podosporaceae</taxon>
        <taxon>Triangularia</taxon>
    </lineage>
</organism>